<evidence type="ECO:0000313" key="4">
    <source>
        <dbReference type="EMBL" id="CAH0031871.1"/>
    </source>
</evidence>
<dbReference type="GO" id="GO:0008270">
    <property type="term" value="F:zinc ion binding"/>
    <property type="evidence" value="ECO:0007669"/>
    <property type="project" value="InterPro"/>
</dbReference>
<keyword evidence="2" id="KW-0732">Signal</keyword>
<reference evidence="4" key="1">
    <citation type="submission" date="2021-10" db="EMBL/GenBank/DDBJ databases">
        <authorList>
            <person name="Piombo E."/>
        </authorList>
    </citation>
    <scope>NUCLEOTIDE SEQUENCE</scope>
</reference>
<dbReference type="Proteomes" id="UP000696573">
    <property type="component" value="Unassembled WGS sequence"/>
</dbReference>
<dbReference type="PANTHER" id="PTHR43374:SF1">
    <property type="entry name" value="FLAVIN PRENYLTRANSFERASE PAD1, MITOCHONDRIAL"/>
    <property type="match status" value="1"/>
</dbReference>
<evidence type="ECO:0000313" key="5">
    <source>
        <dbReference type="Proteomes" id="UP000696573"/>
    </source>
</evidence>
<evidence type="ECO:0000256" key="1">
    <source>
        <dbReference type="ARBA" id="ARBA00023242"/>
    </source>
</evidence>
<organism evidence="4 5">
    <name type="scientific">Clonostachys rhizophaga</name>
    <dbReference type="NCBI Taxonomy" id="160324"/>
    <lineage>
        <taxon>Eukaryota</taxon>
        <taxon>Fungi</taxon>
        <taxon>Dikarya</taxon>
        <taxon>Ascomycota</taxon>
        <taxon>Pezizomycotina</taxon>
        <taxon>Sordariomycetes</taxon>
        <taxon>Hypocreomycetidae</taxon>
        <taxon>Hypocreales</taxon>
        <taxon>Bionectriaceae</taxon>
        <taxon>Clonostachys</taxon>
    </lineage>
</organism>
<keyword evidence="1" id="KW-0539">Nucleus</keyword>
<dbReference type="PANTHER" id="PTHR43374">
    <property type="entry name" value="FLAVIN PRENYLTRANSFERASE"/>
    <property type="match status" value="1"/>
</dbReference>
<evidence type="ECO:0000256" key="2">
    <source>
        <dbReference type="SAM" id="SignalP"/>
    </source>
</evidence>
<sequence>GSRSYWRAGQAPKVTKHFLCLFHAILAAGVQLSDRPVEQRSNLFHKHLRHALNYLGTFEVVLNPTIELIQGLIVISQILQNDVNPRGAWILSGITIRSAICLGVHKKGPRPESSQLSSGDAAKLRWELYPFCLLLHLSVGNTD</sequence>
<dbReference type="InterPro" id="IPR004507">
    <property type="entry name" value="UbiX-like"/>
</dbReference>
<protein>
    <recommendedName>
        <fullName evidence="3">Xylanolytic transcriptional activator regulatory domain-containing protein</fullName>
    </recommendedName>
</protein>
<gene>
    <name evidence="4" type="ORF">CRHIZ90672A_00014515</name>
</gene>
<dbReference type="EMBL" id="CABFNQ020000743">
    <property type="protein sequence ID" value="CAH0031871.1"/>
    <property type="molecule type" value="Genomic_DNA"/>
</dbReference>
<dbReference type="GO" id="GO:0006351">
    <property type="term" value="P:DNA-templated transcription"/>
    <property type="evidence" value="ECO:0007669"/>
    <property type="project" value="InterPro"/>
</dbReference>
<dbReference type="Pfam" id="PF04082">
    <property type="entry name" value="Fungal_trans"/>
    <property type="match status" value="1"/>
</dbReference>
<feature type="signal peptide" evidence="2">
    <location>
        <begin position="1"/>
        <end position="27"/>
    </location>
</feature>
<dbReference type="AlphaFoldDB" id="A0A9N9VWU6"/>
<keyword evidence="5" id="KW-1185">Reference proteome</keyword>
<feature type="non-terminal residue" evidence="4">
    <location>
        <position position="1"/>
    </location>
</feature>
<evidence type="ECO:0000259" key="3">
    <source>
        <dbReference type="Pfam" id="PF04082"/>
    </source>
</evidence>
<dbReference type="GO" id="GO:0003677">
    <property type="term" value="F:DNA binding"/>
    <property type="evidence" value="ECO:0007669"/>
    <property type="project" value="InterPro"/>
</dbReference>
<feature type="domain" description="Xylanolytic transcriptional activator regulatory" evidence="3">
    <location>
        <begin position="8"/>
        <end position="123"/>
    </location>
</feature>
<dbReference type="GO" id="GO:0016831">
    <property type="term" value="F:carboxy-lyase activity"/>
    <property type="evidence" value="ECO:0007669"/>
    <property type="project" value="TreeGrafter"/>
</dbReference>
<proteinExistence type="predicted"/>
<dbReference type="CDD" id="cd12148">
    <property type="entry name" value="fungal_TF_MHR"/>
    <property type="match status" value="1"/>
</dbReference>
<name>A0A9N9VWU6_9HYPO</name>
<accession>A0A9N9VWU6</accession>
<feature type="chain" id="PRO_5040313946" description="Xylanolytic transcriptional activator regulatory domain-containing protein" evidence="2">
    <location>
        <begin position="28"/>
        <end position="143"/>
    </location>
</feature>
<comment type="caution">
    <text evidence="4">The sequence shown here is derived from an EMBL/GenBank/DDBJ whole genome shotgun (WGS) entry which is preliminary data.</text>
</comment>
<dbReference type="InterPro" id="IPR007219">
    <property type="entry name" value="XnlR_reg_dom"/>
</dbReference>
<dbReference type="OrthoDB" id="1747771at2759"/>